<dbReference type="GO" id="GO:0070006">
    <property type="term" value="F:metalloaminopeptidase activity"/>
    <property type="evidence" value="ECO:0007669"/>
    <property type="project" value="TreeGrafter"/>
</dbReference>
<dbReference type="Gene3D" id="3.40.50.11550">
    <property type="match status" value="1"/>
</dbReference>
<proteinExistence type="predicted"/>
<organism evidence="2 3">
    <name type="scientific">Thermodesulfatator autotrophicus</name>
    <dbReference type="NCBI Taxonomy" id="1795632"/>
    <lineage>
        <taxon>Bacteria</taxon>
        <taxon>Pseudomonadati</taxon>
        <taxon>Thermodesulfobacteriota</taxon>
        <taxon>Thermodesulfobacteria</taxon>
        <taxon>Thermodesulfobacteriales</taxon>
        <taxon>Thermodesulfatatoraceae</taxon>
        <taxon>Thermodesulfatator</taxon>
    </lineage>
</organism>
<dbReference type="GO" id="GO:0016020">
    <property type="term" value="C:membrane"/>
    <property type="evidence" value="ECO:0007669"/>
    <property type="project" value="TreeGrafter"/>
</dbReference>
<dbReference type="SMART" id="SM00228">
    <property type="entry name" value="PDZ"/>
    <property type="match status" value="1"/>
</dbReference>
<accession>A0A177E646</accession>
<dbReference type="InterPro" id="IPR036034">
    <property type="entry name" value="PDZ_sf"/>
</dbReference>
<reference evidence="2 3" key="1">
    <citation type="submission" date="2016-02" db="EMBL/GenBank/DDBJ databases">
        <title>Draft genome sequence of Thermodesulfatator sp. S606.</title>
        <authorList>
            <person name="Lai Q."/>
            <person name="Cao J."/>
            <person name="Dupont S."/>
            <person name="Shao Z."/>
            <person name="Jebbar M."/>
            <person name="Alain K."/>
        </authorList>
    </citation>
    <scope>NUCLEOTIDE SEQUENCE [LARGE SCALE GENOMIC DNA]</scope>
    <source>
        <strain evidence="2 3">S606</strain>
    </source>
</reference>
<dbReference type="InterPro" id="IPR007314">
    <property type="entry name" value="Cofac_haem-bd_dom"/>
</dbReference>
<dbReference type="GO" id="GO:0005737">
    <property type="term" value="C:cytoplasm"/>
    <property type="evidence" value="ECO:0007669"/>
    <property type="project" value="TreeGrafter"/>
</dbReference>
<dbReference type="Gene3D" id="1.10.390.10">
    <property type="entry name" value="Neutral Protease Domain 2"/>
    <property type="match status" value="1"/>
</dbReference>
<keyword evidence="3" id="KW-1185">Reference proteome</keyword>
<dbReference type="InterPro" id="IPR050344">
    <property type="entry name" value="Peptidase_M1_aminopeptidases"/>
</dbReference>
<dbReference type="RefSeq" id="WP_068543994.1">
    <property type="nucleotide sequence ID" value="NZ_LSFI01000087.1"/>
</dbReference>
<dbReference type="SUPFAM" id="SSF55486">
    <property type="entry name" value="Metalloproteases ('zincins'), catalytic domain"/>
    <property type="match status" value="1"/>
</dbReference>
<dbReference type="EMBL" id="LSFI01000087">
    <property type="protein sequence ID" value="OAG26702.1"/>
    <property type="molecule type" value="Genomic_DNA"/>
</dbReference>
<dbReference type="SUPFAM" id="SSF50156">
    <property type="entry name" value="PDZ domain-like"/>
    <property type="match status" value="1"/>
</dbReference>
<dbReference type="AlphaFoldDB" id="A0A177E646"/>
<dbReference type="InterPro" id="IPR014782">
    <property type="entry name" value="Peptidase_M1_dom"/>
</dbReference>
<dbReference type="GO" id="GO:0008270">
    <property type="term" value="F:zinc ion binding"/>
    <property type="evidence" value="ECO:0007669"/>
    <property type="project" value="InterPro"/>
</dbReference>
<evidence type="ECO:0000313" key="3">
    <source>
        <dbReference type="Proteomes" id="UP000076964"/>
    </source>
</evidence>
<dbReference type="PANTHER" id="PTHR11533:SF174">
    <property type="entry name" value="PUROMYCIN-SENSITIVE AMINOPEPTIDASE-RELATED"/>
    <property type="match status" value="1"/>
</dbReference>
<dbReference type="Pfam" id="PF13180">
    <property type="entry name" value="PDZ_2"/>
    <property type="match status" value="1"/>
</dbReference>
<dbReference type="GO" id="GO:0043171">
    <property type="term" value="P:peptide catabolic process"/>
    <property type="evidence" value="ECO:0007669"/>
    <property type="project" value="TreeGrafter"/>
</dbReference>
<protein>
    <recommendedName>
        <fullName evidence="1">PDZ domain-containing protein</fullName>
    </recommendedName>
</protein>
<evidence type="ECO:0000259" key="1">
    <source>
        <dbReference type="PROSITE" id="PS50106"/>
    </source>
</evidence>
<dbReference type="STRING" id="1795632.TH606_10925"/>
<dbReference type="InterPro" id="IPR027268">
    <property type="entry name" value="Peptidase_M4/M1_CTD_sf"/>
</dbReference>
<dbReference type="SUPFAM" id="SSF159501">
    <property type="entry name" value="EreA/ChaN-like"/>
    <property type="match status" value="1"/>
</dbReference>
<dbReference type="CDD" id="cd14727">
    <property type="entry name" value="ChanN-like"/>
    <property type="match status" value="1"/>
</dbReference>
<dbReference type="Pfam" id="PF04187">
    <property type="entry name" value="Cofac_haem_bdg"/>
    <property type="match status" value="1"/>
</dbReference>
<dbReference type="PROSITE" id="PS50106">
    <property type="entry name" value="PDZ"/>
    <property type="match status" value="1"/>
</dbReference>
<dbReference type="Gene3D" id="2.30.42.10">
    <property type="match status" value="1"/>
</dbReference>
<dbReference type="Pfam" id="PF01433">
    <property type="entry name" value="Peptidase_M1"/>
    <property type="match status" value="1"/>
</dbReference>
<dbReference type="GO" id="GO:0005615">
    <property type="term" value="C:extracellular space"/>
    <property type="evidence" value="ECO:0007669"/>
    <property type="project" value="TreeGrafter"/>
</dbReference>
<dbReference type="Proteomes" id="UP000076964">
    <property type="component" value="Unassembled WGS sequence"/>
</dbReference>
<evidence type="ECO:0000313" key="2">
    <source>
        <dbReference type="EMBL" id="OAG26702.1"/>
    </source>
</evidence>
<name>A0A177E646_9BACT</name>
<sequence>MKKFAKNLKFLMLIFWLVLFVPNICQSESLNYPSILLEASIRPEKNLVEGRAEIKIPPDQDISLNLSGLKIKRFIIDGKRLTPSEKFTNISSSDSPRHLKIKFSARFTSLPNIISERAVVLTGNWFPAVDGLAYYDLKVSLPKGFVAIAPGDEIKIKSGRKNTYHFIFRYPQERPPLIAGPYFVYQEQSKNLTLAVYLFEENNSLARAYLDKIKETINEYETLIGPYPYRRFAVVENVFQTGYAFPSFTLIGSRLLPLPFIRETSLPHEILHNWFGCGVYVNWPKGNWSEGLVTYLADHRLAEKKGEGALYRHRLLVNYQSYVTPEKDFPLQMFVGRKDRASQAIGYGKGALFFHMLRQKLGDKAFFAGLKRFYRGNLFKYASWEDIKEAFEKETNSQLKSFFNEWLERTGLPKLNLVKERIIPLKNGEYLVALRITQEKPYYQLTVPIEVVSQKEKKFIKANISGPQTRLDLKIKGKPVEAILDQDYDLARRLTEPEYPPVLARLFGKKGFIVAPNQMVLHRYKLLISFLEKRGYILSSNFVSPDEVAENIVYLETLPEKFRGLFPQTRGSFCLLTSENPENPSQIIAFARTTSILEIKKVLPKLEHLGRYQGICSNNGVVIDKIEPGFKKGIKVKLDFDIKGLALKDLNSIESIARAVSLKKVIFLGERHDRYEQHLAQLEIIKWLHEQGRPIAIGLEMFQRPFQQVLDDYIAGRISEEEFLKKSEYFKRWRFNWKLYKPIIDYARENKIPLVALNAPKEITDKVAREGLKALSPEEKARIPEINRENLAYREFLRFVFEQHENSGKIKNFETFYEAQLVWDETMAQSIVNYLEKHPDKQMVVLVGSGHVIYGYGIPSRIARRGLKDYTIILLGPEETLNPAMADYVLFPEPKEAPFEAKLGVLIEEKTNGLLIKKVFPGTPAEKAGLKEGDIIIKADKQDIKELADLKAVLAGKKPDDDVLVAVLRKGKVVNIKVGPFKMENKKTKKKGHAK</sequence>
<gene>
    <name evidence="2" type="ORF">TH606_10925</name>
</gene>
<dbReference type="GO" id="GO:0042277">
    <property type="term" value="F:peptide binding"/>
    <property type="evidence" value="ECO:0007669"/>
    <property type="project" value="TreeGrafter"/>
</dbReference>
<comment type="caution">
    <text evidence="2">The sequence shown here is derived from an EMBL/GenBank/DDBJ whole genome shotgun (WGS) entry which is preliminary data.</text>
</comment>
<dbReference type="InterPro" id="IPR001478">
    <property type="entry name" value="PDZ"/>
</dbReference>
<dbReference type="OrthoDB" id="9795827at2"/>
<feature type="domain" description="PDZ" evidence="1">
    <location>
        <begin position="888"/>
        <end position="971"/>
    </location>
</feature>
<dbReference type="PANTHER" id="PTHR11533">
    <property type="entry name" value="PROTEASE M1 ZINC METALLOPROTEASE"/>
    <property type="match status" value="1"/>
</dbReference>